<comment type="caution">
    <text evidence="2">The sequence shown here is derived from an EMBL/GenBank/DDBJ whole genome shotgun (WGS) entry which is preliminary data.</text>
</comment>
<accession>A0A9N7US50</accession>
<feature type="coiled-coil region" evidence="1">
    <location>
        <begin position="80"/>
        <end position="121"/>
    </location>
</feature>
<evidence type="ECO:0000313" key="2">
    <source>
        <dbReference type="EMBL" id="CAB1435727.1"/>
    </source>
</evidence>
<evidence type="ECO:0000256" key="1">
    <source>
        <dbReference type="SAM" id="Coils"/>
    </source>
</evidence>
<name>A0A9N7US50_PLEPL</name>
<proteinExistence type="predicted"/>
<organism evidence="2 3">
    <name type="scientific">Pleuronectes platessa</name>
    <name type="common">European plaice</name>
    <dbReference type="NCBI Taxonomy" id="8262"/>
    <lineage>
        <taxon>Eukaryota</taxon>
        <taxon>Metazoa</taxon>
        <taxon>Chordata</taxon>
        <taxon>Craniata</taxon>
        <taxon>Vertebrata</taxon>
        <taxon>Euteleostomi</taxon>
        <taxon>Actinopterygii</taxon>
        <taxon>Neopterygii</taxon>
        <taxon>Teleostei</taxon>
        <taxon>Neoteleostei</taxon>
        <taxon>Acanthomorphata</taxon>
        <taxon>Carangaria</taxon>
        <taxon>Pleuronectiformes</taxon>
        <taxon>Pleuronectoidei</taxon>
        <taxon>Pleuronectidae</taxon>
        <taxon>Pleuronectes</taxon>
    </lineage>
</organism>
<dbReference type="Proteomes" id="UP001153269">
    <property type="component" value="Unassembled WGS sequence"/>
</dbReference>
<feature type="coiled-coil region" evidence="1">
    <location>
        <begin position="193"/>
        <end position="291"/>
    </location>
</feature>
<keyword evidence="3" id="KW-1185">Reference proteome</keyword>
<dbReference type="EMBL" id="CADEAL010001802">
    <property type="protein sequence ID" value="CAB1435727.1"/>
    <property type="molecule type" value="Genomic_DNA"/>
</dbReference>
<protein>
    <submittedName>
        <fullName evidence="2">Uncharacterized protein</fullName>
    </submittedName>
</protein>
<evidence type="ECO:0000313" key="3">
    <source>
        <dbReference type="Proteomes" id="UP001153269"/>
    </source>
</evidence>
<sequence length="344" mass="39950">MWNVLTSEKNKLEDKVQQKDKLIQREKEKTQVRTYAYIACQGTLMLKEKELKSCKAQCDALQAGHHQELSQVEETCRRKLEVLHEENAALNETVNRLTTVKAKSEDEVQQKDKLIQRETEKMQTRTNTYIAFRGTLKLKEKELKSCKAQCDALQACHHQELSQVEETCRKKLEVLHEENAALTETVNRLTTVNAKSEDEVQQKDKLIQREKEKTQVRTNTYIACRGTLKLKEKELKSCKAKCDALQASHHQELSQVEETCRKNLEVLHEENAALTETVNRLTTLKANSEDEVQKRDEHIQRETEKMRARFNAYIACLGTLTVKEKELKSCTPSVMHCRHVTTWR</sequence>
<gene>
    <name evidence="2" type="ORF">PLEPLA_LOCUS23778</name>
</gene>
<dbReference type="AlphaFoldDB" id="A0A9N7US50"/>
<reference evidence="2" key="1">
    <citation type="submission" date="2020-03" db="EMBL/GenBank/DDBJ databases">
        <authorList>
            <person name="Weist P."/>
        </authorList>
    </citation>
    <scope>NUCLEOTIDE SEQUENCE</scope>
</reference>
<keyword evidence="1" id="KW-0175">Coiled coil</keyword>